<evidence type="ECO:0000256" key="1">
    <source>
        <dbReference type="ARBA" id="ARBA00004245"/>
    </source>
</evidence>
<evidence type="ECO:0000256" key="13">
    <source>
        <dbReference type="ARBA" id="ARBA00034704"/>
    </source>
</evidence>
<comment type="subcellular location">
    <subcellularLocation>
        <location evidence="1">Cytoplasm</location>
        <location evidence="1">Cytoskeleton</location>
    </subcellularLocation>
</comment>
<evidence type="ECO:0000256" key="11">
    <source>
        <dbReference type="ARBA" id="ARBA00023212"/>
    </source>
</evidence>
<dbReference type="PRINTS" id="PR00380">
    <property type="entry name" value="KINESINHEAVY"/>
</dbReference>
<feature type="compositionally biased region" description="Polar residues" evidence="16">
    <location>
        <begin position="49"/>
        <end position="69"/>
    </location>
</feature>
<feature type="compositionally biased region" description="Polar residues" evidence="16">
    <location>
        <begin position="1163"/>
        <end position="1173"/>
    </location>
</feature>
<keyword evidence="8 14" id="KW-0067">ATP-binding</keyword>
<feature type="coiled-coil region" evidence="15">
    <location>
        <begin position="514"/>
        <end position="564"/>
    </location>
</feature>
<evidence type="ECO:0000256" key="12">
    <source>
        <dbReference type="ARBA" id="ARBA00023306"/>
    </source>
</evidence>
<protein>
    <submittedName>
        <fullName evidence="18">P-loop containing nucleoside triphosphate hydrolase protein</fullName>
    </submittedName>
</protein>
<evidence type="ECO:0000256" key="4">
    <source>
        <dbReference type="ARBA" id="ARBA00022618"/>
    </source>
</evidence>
<organism evidence="18 19">
    <name type="scientific">Papiliotrema laurentii</name>
    <name type="common">Cryptococcus laurentii</name>
    <dbReference type="NCBI Taxonomy" id="5418"/>
    <lineage>
        <taxon>Eukaryota</taxon>
        <taxon>Fungi</taxon>
        <taxon>Dikarya</taxon>
        <taxon>Basidiomycota</taxon>
        <taxon>Agaricomycotina</taxon>
        <taxon>Tremellomycetes</taxon>
        <taxon>Tremellales</taxon>
        <taxon>Rhynchogastremaceae</taxon>
        <taxon>Papiliotrema</taxon>
    </lineage>
</organism>
<evidence type="ECO:0000313" key="18">
    <source>
        <dbReference type="EMBL" id="KAK1921005.1"/>
    </source>
</evidence>
<reference evidence="18" key="1">
    <citation type="submission" date="2023-02" db="EMBL/GenBank/DDBJ databases">
        <title>Identification and recombinant expression of a fungal hydrolase from Papiliotrema laurentii that hydrolyzes apple cutin and clears colloidal polyester polyurethane.</title>
        <authorList>
            <consortium name="DOE Joint Genome Institute"/>
            <person name="Roman V.A."/>
            <person name="Bojanowski C."/>
            <person name="Crable B.R."/>
            <person name="Wagner D.N."/>
            <person name="Hung C.S."/>
            <person name="Nadeau L.J."/>
            <person name="Schratz L."/>
            <person name="Haridas S."/>
            <person name="Pangilinan J."/>
            <person name="Lipzen A."/>
            <person name="Na H."/>
            <person name="Yan M."/>
            <person name="Ng V."/>
            <person name="Grigoriev I.V."/>
            <person name="Spatafora J.W."/>
            <person name="Barlow D."/>
            <person name="Biffinger J."/>
            <person name="Kelley-Loughnane N."/>
            <person name="Varaljay V.A."/>
            <person name="Crookes-Goodson W.J."/>
        </authorList>
    </citation>
    <scope>NUCLEOTIDE SEQUENCE</scope>
    <source>
        <strain evidence="18">5307AH</strain>
    </source>
</reference>
<keyword evidence="5" id="KW-0493">Microtubule</keyword>
<evidence type="ECO:0000256" key="5">
    <source>
        <dbReference type="ARBA" id="ARBA00022701"/>
    </source>
</evidence>
<feature type="coiled-coil region" evidence="15">
    <location>
        <begin position="840"/>
        <end position="867"/>
    </location>
</feature>
<keyword evidence="3" id="KW-0597">Phosphoprotein</keyword>
<keyword evidence="9 15" id="KW-0175">Coiled coil</keyword>
<keyword evidence="6 14" id="KW-0547">Nucleotide-binding</keyword>
<dbReference type="Pfam" id="PF13931">
    <property type="entry name" value="Microtub_bind"/>
    <property type="match status" value="1"/>
</dbReference>
<dbReference type="GO" id="GO:0005634">
    <property type="term" value="C:nucleus"/>
    <property type="evidence" value="ECO:0007669"/>
    <property type="project" value="TreeGrafter"/>
</dbReference>
<dbReference type="GO" id="GO:0072686">
    <property type="term" value="C:mitotic spindle"/>
    <property type="evidence" value="ECO:0007669"/>
    <property type="project" value="TreeGrafter"/>
</dbReference>
<dbReference type="InterPro" id="IPR019821">
    <property type="entry name" value="Kinesin_motor_CS"/>
</dbReference>
<dbReference type="InterPro" id="IPR025901">
    <property type="entry name" value="Kinesin-assoc_MT-bd_dom"/>
</dbReference>
<accession>A0AAD9CT49</accession>
<dbReference type="InterPro" id="IPR047241">
    <property type="entry name" value="KIF11-like_kin_motor_dom"/>
</dbReference>
<comment type="caution">
    <text evidence="18">The sequence shown here is derived from an EMBL/GenBank/DDBJ whole genome shotgun (WGS) entry which is preliminary data.</text>
</comment>
<feature type="compositionally biased region" description="Polar residues" evidence="16">
    <location>
        <begin position="85"/>
        <end position="95"/>
    </location>
</feature>
<dbReference type="InterPro" id="IPR047149">
    <property type="entry name" value="KIF11-like"/>
</dbReference>
<dbReference type="Proteomes" id="UP001182556">
    <property type="component" value="Unassembled WGS sequence"/>
</dbReference>
<dbReference type="GO" id="GO:0005876">
    <property type="term" value="C:spindle microtubule"/>
    <property type="evidence" value="ECO:0007669"/>
    <property type="project" value="TreeGrafter"/>
</dbReference>
<keyword evidence="18" id="KW-0378">Hydrolase</keyword>
<evidence type="ECO:0000313" key="19">
    <source>
        <dbReference type="Proteomes" id="UP001182556"/>
    </source>
</evidence>
<dbReference type="PANTHER" id="PTHR47970">
    <property type="entry name" value="KINESIN-LIKE PROTEIN KIF11"/>
    <property type="match status" value="1"/>
</dbReference>
<evidence type="ECO:0000256" key="16">
    <source>
        <dbReference type="SAM" id="MobiDB-lite"/>
    </source>
</evidence>
<keyword evidence="10 14" id="KW-0505">Motor protein</keyword>
<dbReference type="GO" id="GO:0016787">
    <property type="term" value="F:hydrolase activity"/>
    <property type="evidence" value="ECO:0007669"/>
    <property type="project" value="UniProtKB-KW"/>
</dbReference>
<dbReference type="PANTHER" id="PTHR47970:SF12">
    <property type="entry name" value="KINESIN FAMILY MEMBER 11"/>
    <property type="match status" value="1"/>
</dbReference>
<dbReference type="GO" id="GO:0051301">
    <property type="term" value="P:cell division"/>
    <property type="evidence" value="ECO:0007669"/>
    <property type="project" value="UniProtKB-KW"/>
</dbReference>
<feature type="region of interest" description="Disordered" evidence="16">
    <location>
        <begin position="1122"/>
        <end position="1173"/>
    </location>
</feature>
<feature type="binding site" evidence="14">
    <location>
        <begin position="236"/>
        <end position="243"/>
    </location>
    <ligand>
        <name>ATP</name>
        <dbReference type="ChEBI" id="CHEBI:30616"/>
    </ligand>
</feature>
<dbReference type="GO" id="GO:0008017">
    <property type="term" value="F:microtubule binding"/>
    <property type="evidence" value="ECO:0007669"/>
    <property type="project" value="InterPro"/>
</dbReference>
<evidence type="ECO:0000256" key="3">
    <source>
        <dbReference type="ARBA" id="ARBA00022553"/>
    </source>
</evidence>
<dbReference type="SUPFAM" id="SSF52540">
    <property type="entry name" value="P-loop containing nucleoside triphosphate hydrolases"/>
    <property type="match status" value="1"/>
</dbReference>
<name>A0AAD9CT49_PAPLA</name>
<evidence type="ECO:0000256" key="9">
    <source>
        <dbReference type="ARBA" id="ARBA00023054"/>
    </source>
</evidence>
<dbReference type="EMBL" id="JAODAN010000012">
    <property type="protein sequence ID" value="KAK1921005.1"/>
    <property type="molecule type" value="Genomic_DNA"/>
</dbReference>
<feature type="coiled-coil region" evidence="15">
    <location>
        <begin position="596"/>
        <end position="631"/>
    </location>
</feature>
<dbReference type="InterPro" id="IPR036961">
    <property type="entry name" value="Kinesin_motor_dom_sf"/>
</dbReference>
<dbReference type="GO" id="GO:0007018">
    <property type="term" value="P:microtubule-based movement"/>
    <property type="evidence" value="ECO:0007669"/>
    <property type="project" value="InterPro"/>
</dbReference>
<keyword evidence="2" id="KW-0963">Cytoplasm</keyword>
<dbReference type="Gene3D" id="3.40.850.10">
    <property type="entry name" value="Kinesin motor domain"/>
    <property type="match status" value="1"/>
</dbReference>
<evidence type="ECO:0000256" key="14">
    <source>
        <dbReference type="PROSITE-ProRule" id="PRU00283"/>
    </source>
</evidence>
<keyword evidence="11" id="KW-0206">Cytoskeleton</keyword>
<dbReference type="PROSITE" id="PS50067">
    <property type="entry name" value="KINESIN_MOTOR_2"/>
    <property type="match status" value="1"/>
</dbReference>
<keyword evidence="19" id="KW-1185">Reference proteome</keyword>
<comment type="similarity">
    <text evidence="13">Belongs to the TRAFAC class myosin-kinesin ATPase superfamily. Kinesin family. KIN-5/BimC subfamily.</text>
</comment>
<dbReference type="GO" id="GO:0005524">
    <property type="term" value="F:ATP binding"/>
    <property type="evidence" value="ECO:0007669"/>
    <property type="project" value="UniProtKB-UniRule"/>
</dbReference>
<keyword evidence="7" id="KW-0498">Mitosis</keyword>
<dbReference type="InterPro" id="IPR001752">
    <property type="entry name" value="Kinesin_motor_dom"/>
</dbReference>
<evidence type="ECO:0000256" key="6">
    <source>
        <dbReference type="ARBA" id="ARBA00022741"/>
    </source>
</evidence>
<dbReference type="PROSITE" id="PS00411">
    <property type="entry name" value="KINESIN_MOTOR_1"/>
    <property type="match status" value="1"/>
</dbReference>
<evidence type="ECO:0000256" key="15">
    <source>
        <dbReference type="SAM" id="Coils"/>
    </source>
</evidence>
<dbReference type="GO" id="GO:0008574">
    <property type="term" value="F:plus-end-directed microtubule motor activity"/>
    <property type="evidence" value="ECO:0007669"/>
    <property type="project" value="TreeGrafter"/>
</dbReference>
<feature type="domain" description="Kinesin motor" evidence="17">
    <location>
        <begin position="131"/>
        <end position="498"/>
    </location>
</feature>
<feature type="coiled-coil region" evidence="15">
    <location>
        <begin position="974"/>
        <end position="1008"/>
    </location>
</feature>
<sequence length="1237" mass="133842">MTESKITIRAPNLVECQQTTQSNPPPHAPVFFSSPYIHTIPIPAAMSRRQTAIGGSSRTGLSRAMSSASVAMPPPKQIPTRPGSVMSTSATSARQTEPESQHPTPRKSSVIRRNGLAASGKGKEGESGEINIQVVVRCRGRSPQELATSSPIITTTTGPIGKSITVETTPMAASSSLASFTTASSYGGSSAPSTKTYPFDKVFGPEADQSMVFDEVAEGMLDEVLAGYNCTIFAYGQTGTGKTYTMQGDLDLSPLSAPSDSAGIVPRVLHRLFALLNAADNTEFSVKCSYVELYNEELRDLLSADYSATTGSVTSSNGGGLKLYEDGKKGTMIQGLEEVGVKTLKEALAVVNKGCQKRQVAETKMNTESSRSHTILSITVHVKEQGVASGGEDLLKVGKFNLVDLAGSEAIGRSGATDKRAREAGMINQSLLTLGRVISALVEKGPHIPYRESKLTRLLQDSLGGKTKTCIVATVSPTRSNMEETLSTLDYAIRAKSIRNRPEINQHLTKTGLLKEYLGDIERLKAEVLAAREKNGIYIPEEQWKEMQDNLAKQKSDYEEAKLKANSAGVELATKKKAFDELCTKMLATTEELVQAREAERQLGELVEEVKIELEESRRRLEEEMVVAQAYERGEERLDQVATGLRDLATESVSDVGGLFDKLARKAKVLGNNADASTRFGSDLQGLSKDLRHGLAKMHSVQGELGKQLEEEMSAHARKGQKISQQDIASLEASFSSFNSLTDSLSKAIGKGQLDAASTSQALLEARDEVQDSVRQWALRINERSTSMVDDILEHQQEHLSMVGSVLESTADLVDAVINTAREHLVVELEAAQRSKQYALEMANAEMNRLRSQNAMLARMLQEEKGKTARLRTDLISNLTNLIVDFTDTQDASWSSAVADVQVANEGGLAEMQSFQEHVEGRYTELRGRKEEMDEELDLAAGTGVKQRAAGQRSLEEVTDGVRSRLQEFGRETGAEVQERMSNLDSRLSRMEEDMSRVSNQAEEQGRTQTGLLSKLSDNVHATHNASVSRTKAMCDDIASLSSTLLATHDKTSKSFVESYSTTSTSLDAMIDRTAVFLSEEIQEDVPTGVTPRKKAWNVPTSWERTEPREALIAAMKNKAISPTSMSSVSGTTASSPVTSDRAGSSPEQTAVPLAPVKGGPVRSSSNGSLASDTENQVVVPIVAVPNVNGLAAVSTTSQMKIPRRVDLGKTRREDGKENLLAVLGEGGANIPRRARK</sequence>
<dbReference type="SMART" id="SM00129">
    <property type="entry name" value="KISc"/>
    <property type="match status" value="1"/>
</dbReference>
<dbReference type="CDD" id="cd01364">
    <property type="entry name" value="KISc_BimC_Eg5"/>
    <property type="match status" value="1"/>
</dbReference>
<proteinExistence type="inferred from homology"/>
<feature type="compositionally biased region" description="Low complexity" evidence="16">
    <location>
        <begin position="1124"/>
        <end position="1140"/>
    </location>
</feature>
<evidence type="ECO:0000256" key="2">
    <source>
        <dbReference type="ARBA" id="ARBA00022490"/>
    </source>
</evidence>
<keyword evidence="4" id="KW-0132">Cell division</keyword>
<gene>
    <name evidence="18" type="ORF">DB88DRAFT_118748</name>
</gene>
<evidence type="ECO:0000256" key="8">
    <source>
        <dbReference type="ARBA" id="ARBA00022840"/>
    </source>
</evidence>
<evidence type="ECO:0000259" key="17">
    <source>
        <dbReference type="PROSITE" id="PS50067"/>
    </source>
</evidence>
<dbReference type="FunFam" id="3.40.850.10:FF:000051">
    <property type="entry name" value="Kinesin-like protein bimC"/>
    <property type="match status" value="1"/>
</dbReference>
<dbReference type="GO" id="GO:0000073">
    <property type="term" value="P:initial mitotic spindle pole body separation"/>
    <property type="evidence" value="ECO:0007669"/>
    <property type="project" value="UniProtKB-ARBA"/>
</dbReference>
<keyword evidence="12" id="KW-0131">Cell cycle</keyword>
<dbReference type="InterPro" id="IPR027417">
    <property type="entry name" value="P-loop_NTPase"/>
</dbReference>
<evidence type="ECO:0000256" key="7">
    <source>
        <dbReference type="ARBA" id="ARBA00022776"/>
    </source>
</evidence>
<feature type="region of interest" description="Disordered" evidence="16">
    <location>
        <begin position="49"/>
        <end position="126"/>
    </location>
</feature>
<dbReference type="AlphaFoldDB" id="A0AAD9CT49"/>
<evidence type="ECO:0000256" key="10">
    <source>
        <dbReference type="ARBA" id="ARBA00023175"/>
    </source>
</evidence>
<dbReference type="Pfam" id="PF00225">
    <property type="entry name" value="Kinesin"/>
    <property type="match status" value="1"/>
</dbReference>